<dbReference type="Proteomes" id="UP000307440">
    <property type="component" value="Unassembled WGS sequence"/>
</dbReference>
<evidence type="ECO:0000256" key="1">
    <source>
        <dbReference type="SAM" id="SignalP"/>
    </source>
</evidence>
<name>A0A5C3KPL1_COPMA</name>
<keyword evidence="3" id="KW-1185">Reference proteome</keyword>
<evidence type="ECO:0000313" key="2">
    <source>
        <dbReference type="EMBL" id="TFK22481.1"/>
    </source>
</evidence>
<dbReference type="AlphaFoldDB" id="A0A5C3KPL1"/>
<organism evidence="2 3">
    <name type="scientific">Coprinopsis marcescibilis</name>
    <name type="common">Agaric fungus</name>
    <name type="synonym">Psathyrella marcescibilis</name>
    <dbReference type="NCBI Taxonomy" id="230819"/>
    <lineage>
        <taxon>Eukaryota</taxon>
        <taxon>Fungi</taxon>
        <taxon>Dikarya</taxon>
        <taxon>Basidiomycota</taxon>
        <taxon>Agaricomycotina</taxon>
        <taxon>Agaricomycetes</taxon>
        <taxon>Agaricomycetidae</taxon>
        <taxon>Agaricales</taxon>
        <taxon>Agaricineae</taxon>
        <taxon>Psathyrellaceae</taxon>
        <taxon>Coprinopsis</taxon>
    </lineage>
</organism>
<proteinExistence type="predicted"/>
<dbReference type="EMBL" id="ML210239">
    <property type="protein sequence ID" value="TFK22481.1"/>
    <property type="molecule type" value="Genomic_DNA"/>
</dbReference>
<accession>A0A5C3KPL1</accession>
<reference evidence="2 3" key="1">
    <citation type="journal article" date="2019" name="Nat. Ecol. Evol.">
        <title>Megaphylogeny resolves global patterns of mushroom evolution.</title>
        <authorList>
            <person name="Varga T."/>
            <person name="Krizsan K."/>
            <person name="Foldi C."/>
            <person name="Dima B."/>
            <person name="Sanchez-Garcia M."/>
            <person name="Sanchez-Ramirez S."/>
            <person name="Szollosi G.J."/>
            <person name="Szarkandi J.G."/>
            <person name="Papp V."/>
            <person name="Albert L."/>
            <person name="Andreopoulos W."/>
            <person name="Angelini C."/>
            <person name="Antonin V."/>
            <person name="Barry K.W."/>
            <person name="Bougher N.L."/>
            <person name="Buchanan P."/>
            <person name="Buyck B."/>
            <person name="Bense V."/>
            <person name="Catcheside P."/>
            <person name="Chovatia M."/>
            <person name="Cooper J."/>
            <person name="Damon W."/>
            <person name="Desjardin D."/>
            <person name="Finy P."/>
            <person name="Geml J."/>
            <person name="Haridas S."/>
            <person name="Hughes K."/>
            <person name="Justo A."/>
            <person name="Karasinski D."/>
            <person name="Kautmanova I."/>
            <person name="Kiss B."/>
            <person name="Kocsube S."/>
            <person name="Kotiranta H."/>
            <person name="LaButti K.M."/>
            <person name="Lechner B.E."/>
            <person name="Liimatainen K."/>
            <person name="Lipzen A."/>
            <person name="Lukacs Z."/>
            <person name="Mihaltcheva S."/>
            <person name="Morgado L.N."/>
            <person name="Niskanen T."/>
            <person name="Noordeloos M.E."/>
            <person name="Ohm R.A."/>
            <person name="Ortiz-Santana B."/>
            <person name="Ovrebo C."/>
            <person name="Racz N."/>
            <person name="Riley R."/>
            <person name="Savchenko A."/>
            <person name="Shiryaev A."/>
            <person name="Soop K."/>
            <person name="Spirin V."/>
            <person name="Szebenyi C."/>
            <person name="Tomsovsky M."/>
            <person name="Tulloss R.E."/>
            <person name="Uehling J."/>
            <person name="Grigoriev I.V."/>
            <person name="Vagvolgyi C."/>
            <person name="Papp T."/>
            <person name="Martin F.M."/>
            <person name="Miettinen O."/>
            <person name="Hibbett D.S."/>
            <person name="Nagy L.G."/>
        </authorList>
    </citation>
    <scope>NUCLEOTIDE SEQUENCE [LARGE SCALE GENOMIC DNA]</scope>
    <source>
        <strain evidence="2 3">CBS 121175</strain>
    </source>
</reference>
<protein>
    <recommendedName>
        <fullName evidence="4">TNFR-Cys domain-containing protein</fullName>
    </recommendedName>
</protein>
<feature type="chain" id="PRO_5022685072" description="TNFR-Cys domain-containing protein" evidence="1">
    <location>
        <begin position="20"/>
        <end position="234"/>
    </location>
</feature>
<evidence type="ECO:0008006" key="4">
    <source>
        <dbReference type="Google" id="ProtNLM"/>
    </source>
</evidence>
<gene>
    <name evidence="2" type="ORF">FA15DRAFT_671455</name>
</gene>
<sequence>MTQISFVLFLILLPLAVRGITPASTASRSPTPLSQPSSVITAPPYQVLSISASASCTPCANTVCPAGASLSYTSRTYCNCGCFTTTLPRPTNTCNYPVPCPPVICPSGSTMATPATTSCRCLGCFYPSASVTTSTFPAGCTSVQSCMQSICAISEVHSFSTYTDLCTCRCGEIGKPHLTTAGCTQTERCYGTCDPGSTHYHAQNDVCVCTGCFPSATSLGLAQAPETPVPTAFV</sequence>
<evidence type="ECO:0000313" key="3">
    <source>
        <dbReference type="Proteomes" id="UP000307440"/>
    </source>
</evidence>
<keyword evidence="1" id="KW-0732">Signal</keyword>
<feature type="signal peptide" evidence="1">
    <location>
        <begin position="1"/>
        <end position="19"/>
    </location>
</feature>